<organism evidence="1 2">
    <name type="scientific">Acorus calamus</name>
    <name type="common">Sweet flag</name>
    <dbReference type="NCBI Taxonomy" id="4465"/>
    <lineage>
        <taxon>Eukaryota</taxon>
        <taxon>Viridiplantae</taxon>
        <taxon>Streptophyta</taxon>
        <taxon>Embryophyta</taxon>
        <taxon>Tracheophyta</taxon>
        <taxon>Spermatophyta</taxon>
        <taxon>Magnoliopsida</taxon>
        <taxon>Liliopsida</taxon>
        <taxon>Acoraceae</taxon>
        <taxon>Acorus</taxon>
    </lineage>
</organism>
<name>A0AAV9ETH9_ACOCL</name>
<comment type="caution">
    <text evidence="1">The sequence shown here is derived from an EMBL/GenBank/DDBJ whole genome shotgun (WGS) entry which is preliminary data.</text>
</comment>
<dbReference type="PANTHER" id="PTHR33972">
    <property type="entry name" value="EXPRESSED PROTEIN"/>
    <property type="match status" value="1"/>
</dbReference>
<dbReference type="EMBL" id="JAUJYO010000005">
    <property type="protein sequence ID" value="KAK1316931.1"/>
    <property type="molecule type" value="Genomic_DNA"/>
</dbReference>
<evidence type="ECO:0000313" key="2">
    <source>
        <dbReference type="Proteomes" id="UP001180020"/>
    </source>
</evidence>
<proteinExistence type="predicted"/>
<reference evidence="1" key="1">
    <citation type="journal article" date="2023" name="Nat. Commun.">
        <title>Diploid and tetraploid genomes of Acorus and the evolution of monocots.</title>
        <authorList>
            <person name="Ma L."/>
            <person name="Liu K.W."/>
            <person name="Li Z."/>
            <person name="Hsiao Y.Y."/>
            <person name="Qi Y."/>
            <person name="Fu T."/>
            <person name="Tang G.D."/>
            <person name="Zhang D."/>
            <person name="Sun W.H."/>
            <person name="Liu D.K."/>
            <person name="Li Y."/>
            <person name="Chen G.Z."/>
            <person name="Liu X.D."/>
            <person name="Liao X.Y."/>
            <person name="Jiang Y.T."/>
            <person name="Yu X."/>
            <person name="Hao Y."/>
            <person name="Huang J."/>
            <person name="Zhao X.W."/>
            <person name="Ke S."/>
            <person name="Chen Y.Y."/>
            <person name="Wu W.L."/>
            <person name="Hsu J.L."/>
            <person name="Lin Y.F."/>
            <person name="Huang M.D."/>
            <person name="Li C.Y."/>
            <person name="Huang L."/>
            <person name="Wang Z.W."/>
            <person name="Zhao X."/>
            <person name="Zhong W.Y."/>
            <person name="Peng D.H."/>
            <person name="Ahmad S."/>
            <person name="Lan S."/>
            <person name="Zhang J.S."/>
            <person name="Tsai W.C."/>
            <person name="Van de Peer Y."/>
            <person name="Liu Z.J."/>
        </authorList>
    </citation>
    <scope>NUCLEOTIDE SEQUENCE</scope>
    <source>
        <strain evidence="1">CP</strain>
    </source>
</reference>
<dbReference type="Proteomes" id="UP001180020">
    <property type="component" value="Unassembled WGS sequence"/>
</dbReference>
<accession>A0AAV9ETH9</accession>
<evidence type="ECO:0000313" key="1">
    <source>
        <dbReference type="EMBL" id="KAK1316931.1"/>
    </source>
</evidence>
<dbReference type="AlphaFoldDB" id="A0AAV9ETH9"/>
<dbReference type="PANTHER" id="PTHR33972:SF2">
    <property type="entry name" value="OS04G0606700 PROTEIN"/>
    <property type="match status" value="1"/>
</dbReference>
<protein>
    <submittedName>
        <fullName evidence="1">Uncharacterized protein</fullName>
    </submittedName>
</protein>
<gene>
    <name evidence="1" type="ORF">QJS10_CPA05g02421</name>
</gene>
<reference evidence="1" key="2">
    <citation type="submission" date="2023-06" db="EMBL/GenBank/DDBJ databases">
        <authorList>
            <person name="Ma L."/>
            <person name="Liu K.-W."/>
            <person name="Li Z."/>
            <person name="Hsiao Y.-Y."/>
            <person name="Qi Y."/>
            <person name="Fu T."/>
            <person name="Tang G."/>
            <person name="Zhang D."/>
            <person name="Sun W.-H."/>
            <person name="Liu D.-K."/>
            <person name="Li Y."/>
            <person name="Chen G.-Z."/>
            <person name="Liu X.-D."/>
            <person name="Liao X.-Y."/>
            <person name="Jiang Y.-T."/>
            <person name="Yu X."/>
            <person name="Hao Y."/>
            <person name="Huang J."/>
            <person name="Zhao X.-W."/>
            <person name="Ke S."/>
            <person name="Chen Y.-Y."/>
            <person name="Wu W.-L."/>
            <person name="Hsu J.-L."/>
            <person name="Lin Y.-F."/>
            <person name="Huang M.-D."/>
            <person name="Li C.-Y."/>
            <person name="Huang L."/>
            <person name="Wang Z.-W."/>
            <person name="Zhao X."/>
            <person name="Zhong W.-Y."/>
            <person name="Peng D.-H."/>
            <person name="Ahmad S."/>
            <person name="Lan S."/>
            <person name="Zhang J.-S."/>
            <person name="Tsai W.-C."/>
            <person name="Van De Peer Y."/>
            <person name="Liu Z.-J."/>
        </authorList>
    </citation>
    <scope>NUCLEOTIDE SEQUENCE</scope>
    <source>
        <strain evidence="1">CP</strain>
        <tissue evidence="1">Leaves</tissue>
    </source>
</reference>
<sequence length="165" mass="18143">MARLLSQTLIRVSVHPFDRAFAPSYRLTSVRNRSKRPEAYLIEIDLGSDGTASSASGTDDEKEGGVVMGIKHLEEVFHRIAVHRAAPYWLPFRPGSSYWVPPPPPPPTTTTTQRSSIGVIELVRKLANPLSEEETLSLTSARGWPSSAYFIEGQSAPVPKDDEEG</sequence>
<keyword evidence="2" id="KW-1185">Reference proteome</keyword>